<feature type="transmembrane region" description="Helical" evidence="2">
    <location>
        <begin position="911"/>
        <end position="929"/>
    </location>
</feature>
<dbReference type="PANTHER" id="PTHR31600:SF2">
    <property type="entry name" value="GAMETE ENRICHED GENE 10 PROTEIN-RELATED"/>
    <property type="match status" value="1"/>
</dbReference>
<evidence type="ECO:0000313" key="5">
    <source>
        <dbReference type="Proteomes" id="UP000039865"/>
    </source>
</evidence>
<evidence type="ECO:0000256" key="1">
    <source>
        <dbReference type="SAM" id="MobiDB-lite"/>
    </source>
</evidence>
<dbReference type="NCBIfam" id="TIGR00229">
    <property type="entry name" value="sensory_box"/>
    <property type="match status" value="1"/>
</dbReference>
<reference evidence="4 5" key="1">
    <citation type="submission" date="2014-06" db="EMBL/GenBank/DDBJ databases">
        <authorList>
            <person name="Swart Estienne"/>
        </authorList>
    </citation>
    <scope>NUCLEOTIDE SEQUENCE [LARGE SCALE GENOMIC DNA]</scope>
    <source>
        <strain evidence="4 5">130c</strain>
    </source>
</reference>
<evidence type="ECO:0000256" key="2">
    <source>
        <dbReference type="SAM" id="Phobius"/>
    </source>
</evidence>
<feature type="transmembrane region" description="Helical" evidence="2">
    <location>
        <begin position="1463"/>
        <end position="1483"/>
    </location>
</feature>
<gene>
    <name evidence="4" type="primary">Contig3299.g3534</name>
    <name evidence="4" type="ORF">STYLEM_20384</name>
</gene>
<dbReference type="PANTHER" id="PTHR31600">
    <property type="entry name" value="TINY MACROCYSTS PROTEIN B-RELATED"/>
    <property type="match status" value="1"/>
</dbReference>
<feature type="transmembrane region" description="Helical" evidence="2">
    <location>
        <begin position="1119"/>
        <end position="1148"/>
    </location>
</feature>
<feature type="region of interest" description="Disordered" evidence="1">
    <location>
        <begin position="1266"/>
        <end position="1375"/>
    </location>
</feature>
<dbReference type="Gene3D" id="3.30.450.20">
    <property type="entry name" value="PAS domain"/>
    <property type="match status" value="1"/>
</dbReference>
<proteinExistence type="predicted"/>
<dbReference type="Proteomes" id="UP000039865">
    <property type="component" value="Unassembled WGS sequence"/>
</dbReference>
<feature type="region of interest" description="Disordered" evidence="1">
    <location>
        <begin position="1417"/>
        <end position="1437"/>
    </location>
</feature>
<feature type="transmembrane region" description="Helical" evidence="2">
    <location>
        <begin position="1690"/>
        <end position="1711"/>
    </location>
</feature>
<keyword evidence="2" id="KW-1133">Transmembrane helix</keyword>
<evidence type="ECO:0000313" key="4">
    <source>
        <dbReference type="EMBL" id="CDW91231.1"/>
    </source>
</evidence>
<dbReference type="InterPro" id="IPR000014">
    <property type="entry name" value="PAS"/>
</dbReference>
<feature type="compositionally biased region" description="Polar residues" evidence="1">
    <location>
        <begin position="1312"/>
        <end position="1354"/>
    </location>
</feature>
<accession>A0A078BAH7</accession>
<sequence>MLLHEFPFQDGSQDSIKSGFLREIIHDQITLSQKVMIIFVLGSLYIVACVVLIIATISVVKNDQLLRRGNIIIENIFKGYGQIFLIVNYVLFIPSLMIFAEVSRCEEEPKKKDYYFVCLDQQHFSCLSFAVISSIFCFAFVTYFNLFVNCQFPNEYIPYSTWNTKPKVIQVVWIVIYVFHYDILDERYHIVFRIAALIILIYQYILITEQPRPYIRLVNWSDLIKLAIILILNCIIVLQDLLNENVMFEHLPAIALLGIICSGILITKQSRRNKVTLSRDNREHNLFHSENDMELYMSLLFLELEKLKSPEKGIEHSSTPQIFTIISKHMEHCRNDECICKKYEPEYDKKFSSIGSRRLTMRQSTSFSSIDYMLKKKYPIKISFDTKVDIFLAEIADCLDRFLQSHPKSVGLKLQKSFFYHTYMNSSYKALFVQLENSHSCSQFRGKINIYHLKTKIQEEMVQSEASPFSMDITICLKFESKRVLFEQKIIELCLICESFWNELTQNENDYNVEKIHELILEISQTIINIKSIYSQLCYHNPQNVDVIQNYALIYRYILRDEFRFNDIINNLNQLKKTNKLEQIRELIPKFFDSDNYAMILVSGDVKDLGRMIKANRGVELIFGYMPNELQGYKINKVMPRLYAQVHDDFIQNFLRRGHSNFIDKNQFLLIENKMRFIQMTLAYIKPLVDLKIGLMFVSFFKLPLKVPNNTEMNNYVKSKDAHYLLCDAKGQIFGMSHNCMKNLGIPPTIISKQKGPSVMLDNQTLYSIDQFSPKILDPDFEFDLPKGMNFTFDTTIFKTDKYLAKEFHELTGRMRKYNIFISLKKSEYKLSPANMHEVLLFTIEILSFQLSEAPITIPVDKTDDPSFSQYSGTTVSSVNNDELRTSKFKEFKTQVQELKYPTKIAVLKKITIGFCIFLLAVFSLNYALCATQNNSYMQRLEVLDLLFELTDRIPQSSRFVRTCVDIANGFENNTNEIIPDRFTYYMKRISDNSQIFNDLQQNIYTKYKSSLSLDDVTVSIKDLQSDYTIKTIKSSISSALNMYSSKSLQFSKLKMKALQNTTIPFLSFDFKSYMANKTFLTELQQDLYFLIQNGHDSIPKGLIQLNEISQNHIENQSYTFMMISLVIGIVSIFVNFIIIPIVFPLLVHYERLAYYILHSMNKLTSKFVENEVKSCNQLYNYIGKKQGSGISDNPQGAIMKKPEARKENKQLMKINPKIPKHVLEQEKRKKRHGRRNRSRRDHEEEKIYVEELDKVENTRMHDDEGSALLDEDLDEDQNTRGHYNTRQARSNAAQVRSRVTKDTHRPRRRTVGQSQMYQMSADGNTASVGSIDESTIQTSIEMNSSTNKSSGDDTSSDNKEDESYSQSSSSQSNYTHYTNVSHWKNLKQNGYSNAGNIGIKSNASFTYDMTHAKSSELPAGDTYQERENNEALSEEEKEFKRQIRERQQKIRVSLKRRKLKKILYLVLFVIIISIYLGVNTMYTRFVYDYEDHLQADINIIDQRILCYPYAITLIKEMVARNQSVKGWNDEDVADNYHGLRSQIMKCYSKEKQFSDMVMGRFTVNNQQVLHDQYQSIAFDLEKNTMCATLYQQTNPEKYNQCITAYKGINQLGIVEVLNLILREGEKVIINYENQYILRQQLIDILLNSPLNKVETIKDIFIDEALKYQRDFMIDDIKKFAQNLFRIFDILFSVFVTFCFIMVIIGVMFIIQKLKNLILQIYHIVLLIPYGERTKRELNELLKISL</sequence>
<feature type="domain" description="PAS" evidence="3">
    <location>
        <begin position="610"/>
        <end position="658"/>
    </location>
</feature>
<feature type="compositionally biased region" description="Basic residues" evidence="1">
    <location>
        <begin position="1229"/>
        <end position="1240"/>
    </location>
</feature>
<feature type="region of interest" description="Disordered" evidence="1">
    <location>
        <begin position="1204"/>
        <end position="1246"/>
    </location>
</feature>
<feature type="transmembrane region" description="Helical" evidence="2">
    <location>
        <begin position="80"/>
        <end position="102"/>
    </location>
</feature>
<feature type="transmembrane region" description="Helical" evidence="2">
    <location>
        <begin position="219"/>
        <end position="238"/>
    </location>
</feature>
<keyword evidence="5" id="KW-1185">Reference proteome</keyword>
<name>A0A078BAH7_STYLE</name>
<feature type="transmembrane region" description="Helical" evidence="2">
    <location>
        <begin position="36"/>
        <end position="60"/>
    </location>
</feature>
<dbReference type="InterPro" id="IPR057352">
    <property type="entry name" value="TPR_TmcB/C"/>
</dbReference>
<evidence type="ECO:0000259" key="3">
    <source>
        <dbReference type="PROSITE" id="PS50112"/>
    </source>
</evidence>
<dbReference type="Pfam" id="PF25474">
    <property type="entry name" value="TPR_TmcB"/>
    <property type="match status" value="1"/>
</dbReference>
<dbReference type="EMBL" id="CCKQ01019213">
    <property type="protein sequence ID" value="CDW91231.1"/>
    <property type="molecule type" value="Genomic_DNA"/>
</dbReference>
<dbReference type="PROSITE" id="PS50112">
    <property type="entry name" value="PAS"/>
    <property type="match status" value="1"/>
</dbReference>
<keyword evidence="2" id="KW-0812">Transmembrane</keyword>
<organism evidence="4 5">
    <name type="scientific">Stylonychia lemnae</name>
    <name type="common">Ciliate</name>
    <dbReference type="NCBI Taxonomy" id="5949"/>
    <lineage>
        <taxon>Eukaryota</taxon>
        <taxon>Sar</taxon>
        <taxon>Alveolata</taxon>
        <taxon>Ciliophora</taxon>
        <taxon>Intramacronucleata</taxon>
        <taxon>Spirotrichea</taxon>
        <taxon>Stichotrichia</taxon>
        <taxon>Sporadotrichida</taxon>
        <taxon>Oxytrichidae</taxon>
        <taxon>Stylonychinae</taxon>
        <taxon>Stylonychia</taxon>
    </lineage>
</organism>
<dbReference type="InParanoid" id="A0A078BAH7"/>
<dbReference type="InterPro" id="IPR035965">
    <property type="entry name" value="PAS-like_dom_sf"/>
</dbReference>
<feature type="transmembrane region" description="Helical" evidence="2">
    <location>
        <begin position="250"/>
        <end position="267"/>
    </location>
</feature>
<dbReference type="InterPro" id="IPR052994">
    <property type="entry name" value="Tiny_macrocysts_regulators"/>
</dbReference>
<dbReference type="OrthoDB" id="542352at2759"/>
<feature type="transmembrane region" description="Helical" evidence="2">
    <location>
        <begin position="122"/>
        <end position="148"/>
    </location>
</feature>
<feature type="transmembrane region" description="Helical" evidence="2">
    <location>
        <begin position="190"/>
        <end position="207"/>
    </location>
</feature>
<feature type="compositionally biased region" description="Polar residues" evidence="1">
    <location>
        <begin position="1281"/>
        <end position="1295"/>
    </location>
</feature>
<dbReference type="SUPFAM" id="SSF55785">
    <property type="entry name" value="PYP-like sensor domain (PAS domain)"/>
    <property type="match status" value="1"/>
</dbReference>
<keyword evidence="2" id="KW-0472">Membrane</keyword>
<protein>
    <submittedName>
        <fullName evidence="4">Pas domain s-box family protein</fullName>
    </submittedName>
</protein>